<dbReference type="EMBL" id="AP012159">
    <property type="protein sequence ID" value="BAK82443.1"/>
    <property type="molecule type" value="Genomic_DNA"/>
</dbReference>
<comment type="function">
    <text evidence="13">Catalyzes the conversion of dethiobiotin (DTB) to biotin by the insertion of a sulfur atom into dethiobiotin via a radical-based mechanism.</text>
</comment>
<dbReference type="SMART" id="SM00729">
    <property type="entry name" value="Elp3"/>
    <property type="match status" value="1"/>
</dbReference>
<comment type="cofactor">
    <cofactor evidence="14">
        <name>[2Fe-2S] cluster</name>
        <dbReference type="ChEBI" id="CHEBI:190135"/>
    </cofactor>
    <text evidence="14">Binds 1 [2Fe-2S] cluster. The cluster is coordinated with 3 cysteines and 1 arginine.</text>
</comment>
<dbReference type="HOGENOM" id="CLU_033172_1_2_5"/>
<dbReference type="GO" id="GO:0004076">
    <property type="term" value="F:biotin synthase activity"/>
    <property type="evidence" value="ECO:0007669"/>
    <property type="project" value="UniProtKB-UniRule"/>
</dbReference>
<evidence type="ECO:0000256" key="9">
    <source>
        <dbReference type="ARBA" id="ARBA00022756"/>
    </source>
</evidence>
<keyword evidence="5 13" id="KW-0808">Transferase</keyword>
<comment type="similarity">
    <text evidence="2 13">Belongs to the radical SAM superfamily. Biotin synthase family.</text>
</comment>
<dbReference type="Proteomes" id="UP000009044">
    <property type="component" value="Chromosome"/>
</dbReference>
<evidence type="ECO:0000313" key="16">
    <source>
        <dbReference type="EMBL" id="BAK82443.1"/>
    </source>
</evidence>
<evidence type="ECO:0000256" key="2">
    <source>
        <dbReference type="ARBA" id="ARBA00010765"/>
    </source>
</evidence>
<dbReference type="PANTHER" id="PTHR22976:SF2">
    <property type="entry name" value="BIOTIN SYNTHASE, MITOCHONDRIAL"/>
    <property type="match status" value="1"/>
</dbReference>
<feature type="binding site" evidence="13 14">
    <location>
        <position position="165"/>
    </location>
    <ligand>
        <name>[2Fe-2S] cluster</name>
        <dbReference type="ChEBI" id="CHEBI:190135"/>
    </ligand>
</feature>
<dbReference type="SFLD" id="SFLDF00272">
    <property type="entry name" value="biotin_synthase"/>
    <property type="match status" value="1"/>
</dbReference>
<dbReference type="GO" id="GO:0009102">
    <property type="term" value="P:biotin biosynthetic process"/>
    <property type="evidence" value="ECO:0007669"/>
    <property type="project" value="UniProtKB-UniRule"/>
</dbReference>
<keyword evidence="11 13" id="KW-0411">Iron-sulfur</keyword>
<evidence type="ECO:0000256" key="14">
    <source>
        <dbReference type="PIRSR" id="PIRSR001619-1"/>
    </source>
</evidence>
<evidence type="ECO:0000256" key="4">
    <source>
        <dbReference type="ARBA" id="ARBA00022485"/>
    </source>
</evidence>
<evidence type="ECO:0000256" key="7">
    <source>
        <dbReference type="ARBA" id="ARBA00022714"/>
    </source>
</evidence>
<dbReference type="Pfam" id="PF06968">
    <property type="entry name" value="BATS"/>
    <property type="match status" value="1"/>
</dbReference>
<dbReference type="InterPro" id="IPR002684">
    <property type="entry name" value="Biotin_synth/BioAB"/>
</dbReference>
<feature type="domain" description="Radical SAM core" evidence="15">
    <location>
        <begin position="74"/>
        <end position="304"/>
    </location>
</feature>
<evidence type="ECO:0000313" key="17">
    <source>
        <dbReference type="Proteomes" id="UP000009044"/>
    </source>
</evidence>
<evidence type="ECO:0000256" key="1">
    <source>
        <dbReference type="ARBA" id="ARBA00004942"/>
    </source>
</evidence>
<dbReference type="GO" id="GO:0051539">
    <property type="term" value="F:4 iron, 4 sulfur cluster binding"/>
    <property type="evidence" value="ECO:0007669"/>
    <property type="project" value="UniProtKB-KW"/>
</dbReference>
<evidence type="ECO:0000256" key="11">
    <source>
        <dbReference type="ARBA" id="ARBA00023014"/>
    </source>
</evidence>
<dbReference type="AlphaFoldDB" id="G2I227"/>
<feature type="binding site" evidence="13 14">
    <location>
        <position position="134"/>
    </location>
    <ligand>
        <name>[2Fe-2S] cluster</name>
        <dbReference type="ChEBI" id="CHEBI:190135"/>
    </ligand>
</feature>
<dbReference type="CDD" id="cd01335">
    <property type="entry name" value="Radical_SAM"/>
    <property type="match status" value="1"/>
</dbReference>
<dbReference type="InterPro" id="IPR007197">
    <property type="entry name" value="rSAM"/>
</dbReference>
<dbReference type="GO" id="GO:0005506">
    <property type="term" value="F:iron ion binding"/>
    <property type="evidence" value="ECO:0007669"/>
    <property type="project" value="UniProtKB-UniRule"/>
</dbReference>
<proteinExistence type="inferred from homology"/>
<dbReference type="PROSITE" id="PS51918">
    <property type="entry name" value="RADICAL_SAM"/>
    <property type="match status" value="1"/>
</dbReference>
<dbReference type="SFLD" id="SFLDS00029">
    <property type="entry name" value="Radical_SAM"/>
    <property type="match status" value="1"/>
</dbReference>
<dbReference type="UniPathway" id="UPA00078">
    <property type="reaction ID" value="UER00162"/>
</dbReference>
<dbReference type="InterPro" id="IPR024177">
    <property type="entry name" value="Biotin_synthase"/>
</dbReference>
<dbReference type="InterPro" id="IPR010722">
    <property type="entry name" value="BATS_dom"/>
</dbReference>
<organism evidence="16 17">
    <name type="scientific">Komagataeibacter medellinensis (strain NBRC 3288 / BCRC 11682 / LMG 1693 / Kondo 51)</name>
    <name type="common">Gluconacetobacter medellinensis</name>
    <dbReference type="NCBI Taxonomy" id="634177"/>
    <lineage>
        <taxon>Bacteria</taxon>
        <taxon>Pseudomonadati</taxon>
        <taxon>Pseudomonadota</taxon>
        <taxon>Alphaproteobacteria</taxon>
        <taxon>Acetobacterales</taxon>
        <taxon>Acetobacteraceae</taxon>
        <taxon>Komagataeibacter</taxon>
    </lineage>
</organism>
<dbReference type="PATRIC" id="fig|634177.7.peg.32"/>
<evidence type="ECO:0000256" key="3">
    <source>
        <dbReference type="ARBA" id="ARBA00012236"/>
    </source>
</evidence>
<gene>
    <name evidence="13" type="primary">bioB</name>
    <name evidence="16" type="ordered locus">GLX_00310</name>
</gene>
<feature type="binding site" evidence="13 14">
    <location>
        <position position="96"/>
    </location>
    <ligand>
        <name>[4Fe-4S] cluster</name>
        <dbReference type="ChEBI" id="CHEBI:49883"/>
        <note>4Fe-4S-S-AdoMet</note>
    </ligand>
</feature>
<evidence type="ECO:0000256" key="8">
    <source>
        <dbReference type="ARBA" id="ARBA00022723"/>
    </source>
</evidence>
<keyword evidence="6 13" id="KW-0949">S-adenosyl-L-methionine</keyword>
<dbReference type="HAMAP" id="MF_01694">
    <property type="entry name" value="BioB"/>
    <property type="match status" value="1"/>
</dbReference>
<keyword evidence="8 13" id="KW-0479">Metal-binding</keyword>
<dbReference type="KEGG" id="gxy:GLX_00310"/>
<dbReference type="NCBIfam" id="TIGR00433">
    <property type="entry name" value="bioB"/>
    <property type="match status" value="1"/>
</dbReference>
<keyword evidence="10 13" id="KW-0408">Iron</keyword>
<dbReference type="SFLD" id="SFLDG01060">
    <property type="entry name" value="BATS_domain_containing"/>
    <property type="match status" value="1"/>
</dbReference>
<feature type="binding site" evidence="13 14">
    <location>
        <position position="93"/>
    </location>
    <ligand>
        <name>[4Fe-4S] cluster</name>
        <dbReference type="ChEBI" id="CHEBI:49883"/>
        <note>4Fe-4S-S-AdoMet</note>
    </ligand>
</feature>
<sequence>MAQPVPFSTFIIATGARPMPDGSSPDTLPHVGPTSLPAVRTDWTRDEVAALMALPFPDLIYRAQTVHRARFDPTEMQISTLLSIKTGGCPEDCAYCPQSAMHEDGGVKASRLMAVEEVLKEARAAKAAGAARFCMGAAWRSPKEHDLETVCAMIEGVKALGLESCVTLGMLDNTQAHRLKDAGLDYYNHNIDTSPEYYGDIISTRTFQDRLDTLENVRDAGINVCCGGIVGMGEDSTDRAGMIATLASLPRHPESVPINMLVRVEGTPLAERTGETVDPIEFVRTIAAARITMPTSRVRLAAGREDMTDEAQTLCFLAGANSIFYGERLLTTPNPAALRDRQLLDRLGMHTSHQQG</sequence>
<evidence type="ECO:0000256" key="12">
    <source>
        <dbReference type="ARBA" id="ARBA00051157"/>
    </source>
</evidence>
<comment type="catalytic activity">
    <reaction evidence="12 13">
        <text>(4R,5S)-dethiobiotin + (sulfur carrier)-SH + 2 reduced [2Fe-2S]-[ferredoxin] + 2 S-adenosyl-L-methionine = (sulfur carrier)-H + biotin + 2 5'-deoxyadenosine + 2 L-methionine + 2 oxidized [2Fe-2S]-[ferredoxin]</text>
        <dbReference type="Rhea" id="RHEA:22060"/>
        <dbReference type="Rhea" id="RHEA-COMP:10000"/>
        <dbReference type="Rhea" id="RHEA-COMP:10001"/>
        <dbReference type="Rhea" id="RHEA-COMP:14737"/>
        <dbReference type="Rhea" id="RHEA-COMP:14739"/>
        <dbReference type="ChEBI" id="CHEBI:17319"/>
        <dbReference type="ChEBI" id="CHEBI:29917"/>
        <dbReference type="ChEBI" id="CHEBI:33737"/>
        <dbReference type="ChEBI" id="CHEBI:33738"/>
        <dbReference type="ChEBI" id="CHEBI:57586"/>
        <dbReference type="ChEBI" id="CHEBI:57844"/>
        <dbReference type="ChEBI" id="CHEBI:59789"/>
        <dbReference type="ChEBI" id="CHEBI:64428"/>
        <dbReference type="ChEBI" id="CHEBI:149473"/>
        <dbReference type="EC" id="2.8.1.6"/>
    </reaction>
</comment>
<keyword evidence="7 13" id="KW-0001">2Fe-2S</keyword>
<evidence type="ECO:0000256" key="10">
    <source>
        <dbReference type="ARBA" id="ARBA00023004"/>
    </source>
</evidence>
<reference evidence="17" key="1">
    <citation type="journal article" date="2011" name="J. Bacteriol.">
        <title>Complete genome sequence of NBRC 3288, a unique cellulose-nonproducing strain of Gluconacetobacter xylinus isolated from vinegar.</title>
        <authorList>
            <person name="Ogino H."/>
            <person name="Azuma Y."/>
            <person name="Hosoyama A."/>
            <person name="Nakazawa H."/>
            <person name="Matsutani M."/>
            <person name="Hasegawa A."/>
            <person name="Otsuyama K."/>
            <person name="Matsushita K."/>
            <person name="Fujita N."/>
            <person name="Shirai M."/>
        </authorList>
    </citation>
    <scope>NUCLEOTIDE SEQUENCE [LARGE SCALE GENOMIC DNA]</scope>
    <source>
        <strain evidence="17">NBRC 3288 / BCRC 11682 / LMG 1693</strain>
    </source>
</reference>
<evidence type="ECO:0000256" key="6">
    <source>
        <dbReference type="ARBA" id="ARBA00022691"/>
    </source>
</evidence>
<keyword evidence="9 13" id="KW-0093">Biotin biosynthesis</keyword>
<feature type="binding site" evidence="13 14">
    <location>
        <position position="225"/>
    </location>
    <ligand>
        <name>[2Fe-2S] cluster</name>
        <dbReference type="ChEBI" id="CHEBI:190135"/>
    </ligand>
</feature>
<comment type="subunit">
    <text evidence="13">Homodimer.</text>
</comment>
<feature type="binding site" evidence="13 14">
    <location>
        <position position="299"/>
    </location>
    <ligand>
        <name>[2Fe-2S] cluster</name>
        <dbReference type="ChEBI" id="CHEBI:190135"/>
    </ligand>
</feature>
<protein>
    <recommendedName>
        <fullName evidence="3 13">Biotin synthase</fullName>
        <ecNumber evidence="3 13">2.8.1.6</ecNumber>
    </recommendedName>
</protein>
<evidence type="ECO:0000256" key="5">
    <source>
        <dbReference type="ARBA" id="ARBA00022679"/>
    </source>
</evidence>
<dbReference type="SMART" id="SM00876">
    <property type="entry name" value="BATS"/>
    <property type="match status" value="1"/>
</dbReference>
<accession>G2I227</accession>
<dbReference type="SUPFAM" id="SSF102114">
    <property type="entry name" value="Radical SAM enzymes"/>
    <property type="match status" value="1"/>
</dbReference>
<comment type="cofactor">
    <cofactor evidence="13 14">
        <name>[4Fe-4S] cluster</name>
        <dbReference type="ChEBI" id="CHEBI:49883"/>
    </cofactor>
    <text evidence="13 14">Binds 1 [4Fe-4S] cluster. The cluster is coordinated with 3 cysteines and an exchangeable S-adenosyl-L-methionine.</text>
</comment>
<dbReference type="PIRSF" id="PIRSF001619">
    <property type="entry name" value="Biotin_synth"/>
    <property type="match status" value="1"/>
</dbReference>
<dbReference type="eggNOG" id="COG0502">
    <property type="taxonomic scope" value="Bacteria"/>
</dbReference>
<dbReference type="InterPro" id="IPR006638">
    <property type="entry name" value="Elp3/MiaA/NifB-like_rSAM"/>
</dbReference>
<dbReference type="STRING" id="634177.GLX_00310"/>
<feature type="binding site" evidence="13 14">
    <location>
        <position position="89"/>
    </location>
    <ligand>
        <name>[4Fe-4S] cluster</name>
        <dbReference type="ChEBI" id="CHEBI:49883"/>
        <note>4Fe-4S-S-AdoMet</note>
    </ligand>
</feature>
<dbReference type="InterPro" id="IPR058240">
    <property type="entry name" value="rSAM_sf"/>
</dbReference>
<dbReference type="GO" id="GO:0051537">
    <property type="term" value="F:2 iron, 2 sulfur cluster binding"/>
    <property type="evidence" value="ECO:0007669"/>
    <property type="project" value="UniProtKB-KW"/>
</dbReference>
<dbReference type="InterPro" id="IPR013785">
    <property type="entry name" value="Aldolase_TIM"/>
</dbReference>
<dbReference type="EC" id="2.8.1.6" evidence="3 13"/>
<dbReference type="SFLD" id="SFLDG01278">
    <property type="entry name" value="biotin_synthase_like"/>
    <property type="match status" value="1"/>
</dbReference>
<comment type="pathway">
    <text evidence="1 13">Cofactor biosynthesis; biotin biosynthesis; biotin from 7,8-diaminononanoate: step 2/2.</text>
</comment>
<dbReference type="FunFam" id="3.20.20.70:FF:000011">
    <property type="entry name" value="Biotin synthase"/>
    <property type="match status" value="1"/>
</dbReference>
<evidence type="ECO:0000256" key="13">
    <source>
        <dbReference type="HAMAP-Rule" id="MF_01694"/>
    </source>
</evidence>
<dbReference type="Gene3D" id="3.20.20.70">
    <property type="entry name" value="Aldolase class I"/>
    <property type="match status" value="1"/>
</dbReference>
<dbReference type="PANTHER" id="PTHR22976">
    <property type="entry name" value="BIOTIN SYNTHASE"/>
    <property type="match status" value="1"/>
</dbReference>
<keyword evidence="4 13" id="KW-0004">4Fe-4S</keyword>
<dbReference type="Pfam" id="PF04055">
    <property type="entry name" value="Radical_SAM"/>
    <property type="match status" value="1"/>
</dbReference>
<evidence type="ECO:0000259" key="15">
    <source>
        <dbReference type="PROSITE" id="PS51918"/>
    </source>
</evidence>
<name>G2I227_KOMMN</name>
<comment type="cofactor">
    <cofactor evidence="13">
        <name>[2Fe-2S] cluster</name>
        <dbReference type="ChEBI" id="CHEBI:190135"/>
    </cofactor>
    <text evidence="13">Binds 1 [2Fe-2S] cluster. The cluster is coordinated with 3 cysteines and 1 arginine.</text>
</comment>